<comment type="caution">
    <text evidence="2">The sequence shown here is derived from an EMBL/GenBank/DDBJ whole genome shotgun (WGS) entry which is preliminary data.</text>
</comment>
<feature type="compositionally biased region" description="Pro residues" evidence="1">
    <location>
        <begin position="1"/>
        <end position="12"/>
    </location>
</feature>
<accession>A0A150GCJ2</accession>
<evidence type="ECO:0000313" key="3">
    <source>
        <dbReference type="Proteomes" id="UP000075714"/>
    </source>
</evidence>
<organism evidence="2 3">
    <name type="scientific">Gonium pectorale</name>
    <name type="common">Green alga</name>
    <dbReference type="NCBI Taxonomy" id="33097"/>
    <lineage>
        <taxon>Eukaryota</taxon>
        <taxon>Viridiplantae</taxon>
        <taxon>Chlorophyta</taxon>
        <taxon>core chlorophytes</taxon>
        <taxon>Chlorophyceae</taxon>
        <taxon>CS clade</taxon>
        <taxon>Chlamydomonadales</taxon>
        <taxon>Volvocaceae</taxon>
        <taxon>Gonium</taxon>
    </lineage>
</organism>
<reference evidence="3" key="1">
    <citation type="journal article" date="2016" name="Nat. Commun.">
        <title>The Gonium pectorale genome demonstrates co-option of cell cycle regulation during the evolution of multicellularity.</title>
        <authorList>
            <person name="Hanschen E.R."/>
            <person name="Marriage T.N."/>
            <person name="Ferris P.J."/>
            <person name="Hamaji T."/>
            <person name="Toyoda A."/>
            <person name="Fujiyama A."/>
            <person name="Neme R."/>
            <person name="Noguchi H."/>
            <person name="Minakuchi Y."/>
            <person name="Suzuki M."/>
            <person name="Kawai-Toyooka H."/>
            <person name="Smith D.R."/>
            <person name="Sparks H."/>
            <person name="Anderson J."/>
            <person name="Bakaric R."/>
            <person name="Luria V."/>
            <person name="Karger A."/>
            <person name="Kirschner M.W."/>
            <person name="Durand P.M."/>
            <person name="Michod R.E."/>
            <person name="Nozaki H."/>
            <person name="Olson B.J."/>
        </authorList>
    </citation>
    <scope>NUCLEOTIDE SEQUENCE [LARGE SCALE GENOMIC DNA]</scope>
    <source>
        <strain evidence="3">NIES-2863</strain>
    </source>
</reference>
<proteinExistence type="predicted"/>
<name>A0A150GCJ2_GONPE</name>
<feature type="compositionally biased region" description="Low complexity" evidence="1">
    <location>
        <begin position="55"/>
        <end position="77"/>
    </location>
</feature>
<evidence type="ECO:0000313" key="2">
    <source>
        <dbReference type="EMBL" id="KXZ47285.1"/>
    </source>
</evidence>
<feature type="compositionally biased region" description="Low complexity" evidence="1">
    <location>
        <begin position="335"/>
        <end position="344"/>
    </location>
</feature>
<dbReference type="Proteomes" id="UP000075714">
    <property type="component" value="Unassembled WGS sequence"/>
</dbReference>
<feature type="compositionally biased region" description="Pro residues" evidence="1">
    <location>
        <begin position="137"/>
        <end position="150"/>
    </location>
</feature>
<feature type="region of interest" description="Disordered" evidence="1">
    <location>
        <begin position="329"/>
        <end position="409"/>
    </location>
</feature>
<feature type="region of interest" description="Disordered" evidence="1">
    <location>
        <begin position="100"/>
        <end position="153"/>
    </location>
</feature>
<dbReference type="OrthoDB" id="546733at2759"/>
<dbReference type="EMBL" id="LSYV01000037">
    <property type="protein sequence ID" value="KXZ47285.1"/>
    <property type="molecule type" value="Genomic_DNA"/>
</dbReference>
<feature type="compositionally biased region" description="Low complexity" evidence="1">
    <location>
        <begin position="100"/>
        <end position="136"/>
    </location>
</feature>
<gene>
    <name evidence="2" type="ORF">GPECTOR_36g136</name>
</gene>
<keyword evidence="3" id="KW-1185">Reference proteome</keyword>
<evidence type="ECO:0000256" key="1">
    <source>
        <dbReference type="SAM" id="MobiDB-lite"/>
    </source>
</evidence>
<feature type="region of interest" description="Disordered" evidence="1">
    <location>
        <begin position="1"/>
        <end position="77"/>
    </location>
</feature>
<dbReference type="AlphaFoldDB" id="A0A150GCJ2"/>
<protein>
    <submittedName>
        <fullName evidence="2">Uncharacterized protein</fullName>
    </submittedName>
</protein>
<sequence length="442" mass="42807">MAHPLPQPPPPTALDTPLQGAPEPGGARPSFDPFTRLSGAPGLGWADRGGGGSGIARSGSASLHHHTSATAASGGPSTAAAAHSAAAALGLGGGGGGRELPPLVHPLAHHPGGASSPSSLSPSAAGAAGAVGLPSPSAAPAPPPSPPPPAHLVLPAPASLGSYDQLSLALALECGGGGGGGSRGGAGGEGGVGGGGAGGGYEPGVISRLLGSVLSTLAAMDSGLFTVRMVLRVAAEQHGVFALPAMRAALRVANPSPALMAALCQTNTYFAVEPHRNAIMVRKPPGDIVKLLLALHATLPVRDRGGNGLSGGLSSVSAGGGDMGVAVLARGRNGAPGSHAAHPGAVGGLRSGRASADFGSRPGSTTPGPHPRHRGSLELIRPGTSGGAGATAHAPLAPPPPLTPGGVSYSHGTPYSQLERLFPGWHMHVVELSPPGVMVEEF</sequence>